<evidence type="ECO:0000313" key="2">
    <source>
        <dbReference type="Proteomes" id="UP000014500"/>
    </source>
</evidence>
<reference evidence="1" key="2">
    <citation type="submission" date="2015-02" db="UniProtKB">
        <authorList>
            <consortium name="EnsemblMetazoa"/>
        </authorList>
    </citation>
    <scope>IDENTIFICATION</scope>
</reference>
<reference evidence="2" key="1">
    <citation type="submission" date="2011-05" db="EMBL/GenBank/DDBJ databases">
        <authorList>
            <person name="Richards S.R."/>
            <person name="Qu J."/>
            <person name="Jiang H."/>
            <person name="Jhangiani S.N."/>
            <person name="Agravi P."/>
            <person name="Goodspeed R."/>
            <person name="Gross S."/>
            <person name="Mandapat C."/>
            <person name="Jackson L."/>
            <person name="Mathew T."/>
            <person name="Pu L."/>
            <person name="Thornton R."/>
            <person name="Saada N."/>
            <person name="Wilczek-Boney K.B."/>
            <person name="Lee S."/>
            <person name="Kovar C."/>
            <person name="Wu Y."/>
            <person name="Scherer S.E."/>
            <person name="Worley K.C."/>
            <person name="Muzny D.M."/>
            <person name="Gibbs R."/>
        </authorList>
    </citation>
    <scope>NUCLEOTIDE SEQUENCE</scope>
    <source>
        <strain evidence="2">Brora</strain>
    </source>
</reference>
<organism evidence="1 2">
    <name type="scientific">Strigamia maritima</name>
    <name type="common">European centipede</name>
    <name type="synonym">Geophilus maritimus</name>
    <dbReference type="NCBI Taxonomy" id="126957"/>
    <lineage>
        <taxon>Eukaryota</taxon>
        <taxon>Metazoa</taxon>
        <taxon>Ecdysozoa</taxon>
        <taxon>Arthropoda</taxon>
        <taxon>Myriapoda</taxon>
        <taxon>Chilopoda</taxon>
        <taxon>Pleurostigmophora</taxon>
        <taxon>Geophilomorpha</taxon>
        <taxon>Linotaeniidae</taxon>
        <taxon>Strigamia</taxon>
    </lineage>
</organism>
<dbReference type="Proteomes" id="UP000014500">
    <property type="component" value="Unassembled WGS sequence"/>
</dbReference>
<dbReference type="EnsemblMetazoa" id="SMAR012850-RA">
    <property type="protein sequence ID" value="SMAR012850-PA"/>
    <property type="gene ID" value="SMAR012850"/>
</dbReference>
<name>T1JG79_STRMM</name>
<evidence type="ECO:0000313" key="1">
    <source>
        <dbReference type="EnsemblMetazoa" id="SMAR012850-PA"/>
    </source>
</evidence>
<dbReference type="EMBL" id="JH432195">
    <property type="status" value="NOT_ANNOTATED_CDS"/>
    <property type="molecule type" value="Genomic_DNA"/>
</dbReference>
<dbReference type="HOGENOM" id="CLU_2743253_0_0_1"/>
<sequence>MDGASINNYKIQFKISNNPQVFKEVHYPFLVAKCRRLLQNVFTSVNRKKMIEIKLLESHNFYKSGSNVNYA</sequence>
<accession>T1JG79</accession>
<protein>
    <submittedName>
        <fullName evidence="1">Uncharacterized protein</fullName>
    </submittedName>
</protein>
<keyword evidence="2" id="KW-1185">Reference proteome</keyword>
<proteinExistence type="predicted"/>
<dbReference type="AlphaFoldDB" id="T1JG79"/>